<evidence type="ECO:0000313" key="4">
    <source>
        <dbReference type="EMBL" id="QDU84092.1"/>
    </source>
</evidence>
<dbReference type="Gene3D" id="3.40.1190.20">
    <property type="match status" value="1"/>
</dbReference>
<reference evidence="4 5" key="1">
    <citation type="submission" date="2019-02" db="EMBL/GenBank/DDBJ databases">
        <title>Deep-cultivation of Planctomycetes and their phenomic and genomic characterization uncovers novel biology.</title>
        <authorList>
            <person name="Wiegand S."/>
            <person name="Jogler M."/>
            <person name="Boedeker C."/>
            <person name="Pinto D."/>
            <person name="Vollmers J."/>
            <person name="Rivas-Marin E."/>
            <person name="Kohn T."/>
            <person name="Peeters S.H."/>
            <person name="Heuer A."/>
            <person name="Rast P."/>
            <person name="Oberbeckmann S."/>
            <person name="Bunk B."/>
            <person name="Jeske O."/>
            <person name="Meyerdierks A."/>
            <person name="Storesund J.E."/>
            <person name="Kallscheuer N."/>
            <person name="Luecker S."/>
            <person name="Lage O.M."/>
            <person name="Pohl T."/>
            <person name="Merkel B.J."/>
            <person name="Hornburger P."/>
            <person name="Mueller R.-W."/>
            <person name="Bruemmer F."/>
            <person name="Labrenz M."/>
            <person name="Spormann A.M."/>
            <person name="Op den Camp H."/>
            <person name="Overmann J."/>
            <person name="Amann R."/>
            <person name="Jetten M.S.M."/>
            <person name="Mascher T."/>
            <person name="Medema M.H."/>
            <person name="Devos D.P."/>
            <person name="Kaster A.-K."/>
            <person name="Ovreas L."/>
            <person name="Rohde M."/>
            <person name="Galperin M.Y."/>
            <person name="Jogler C."/>
        </authorList>
    </citation>
    <scope>NUCLEOTIDE SEQUENCE [LARGE SCALE GENOMIC DNA]</scope>
    <source>
        <strain evidence="4 5">Pla163</strain>
    </source>
</reference>
<evidence type="ECO:0000256" key="1">
    <source>
        <dbReference type="ARBA" id="ARBA00004948"/>
    </source>
</evidence>
<evidence type="ECO:0000313" key="5">
    <source>
        <dbReference type="Proteomes" id="UP000319342"/>
    </source>
</evidence>
<dbReference type="EMBL" id="CP036290">
    <property type="protein sequence ID" value="QDU84092.1"/>
    <property type="molecule type" value="Genomic_DNA"/>
</dbReference>
<sequence>MHARVLVLAGHDPTGGAGVGADREAVVAAGGVATCVVTNRTDQDGRSVRAVLPVASASLTSEARRAFTADVRAIKTGLLSNAEQVDAVCDLVLGWRAERPDLWVVVDPVLAASGGEVFLDGAGRERLLARLRDLGAVLTPNVLELAALTGTAARVLEADPARRVEAARGLLERGARAVCAKGGHGTEDPVVDLVVERATDGSVGIARLARPRLAGRGMHGSGCRYASHLAAGLAAGRPLTRAAEAAGEFLQRLLAAGG</sequence>
<gene>
    <name evidence="4" type="primary">thiD</name>
    <name evidence="4" type="ORF">Pla163_11940</name>
</gene>
<evidence type="ECO:0000256" key="2">
    <source>
        <dbReference type="ARBA" id="ARBA00012135"/>
    </source>
</evidence>
<name>A0A518CXY3_9BACT</name>
<proteinExistence type="predicted"/>
<dbReference type="PANTHER" id="PTHR20858:SF17">
    <property type="entry name" value="HYDROXYMETHYLPYRIMIDINE_PHOSPHOMETHYLPYRIMIDINE KINASE THI20-RELATED"/>
    <property type="match status" value="1"/>
</dbReference>
<organism evidence="4 5">
    <name type="scientific">Rohdeia mirabilis</name>
    <dbReference type="NCBI Taxonomy" id="2528008"/>
    <lineage>
        <taxon>Bacteria</taxon>
        <taxon>Pseudomonadati</taxon>
        <taxon>Planctomycetota</taxon>
        <taxon>Planctomycetia</taxon>
        <taxon>Planctomycetia incertae sedis</taxon>
        <taxon>Rohdeia</taxon>
    </lineage>
</organism>
<feature type="domain" description="Pyridoxamine kinase/Phosphomethylpyrimidine kinase" evidence="3">
    <location>
        <begin position="12"/>
        <end position="255"/>
    </location>
</feature>
<dbReference type="PANTHER" id="PTHR20858">
    <property type="entry name" value="PHOSPHOMETHYLPYRIMIDINE KINASE"/>
    <property type="match status" value="1"/>
</dbReference>
<dbReference type="InterPro" id="IPR029056">
    <property type="entry name" value="Ribokinase-like"/>
</dbReference>
<dbReference type="EC" id="2.7.1.49" evidence="2"/>
<comment type="pathway">
    <text evidence="1">Cofactor biosynthesis; thiamine diphosphate biosynthesis.</text>
</comment>
<dbReference type="RefSeq" id="WP_419186363.1">
    <property type="nucleotide sequence ID" value="NZ_CP036290.1"/>
</dbReference>
<dbReference type="Proteomes" id="UP000319342">
    <property type="component" value="Chromosome"/>
</dbReference>
<keyword evidence="4" id="KW-0418">Kinase</keyword>
<dbReference type="GO" id="GO:0008972">
    <property type="term" value="F:phosphomethylpyrimidine kinase activity"/>
    <property type="evidence" value="ECO:0007669"/>
    <property type="project" value="InterPro"/>
</dbReference>
<dbReference type="InterPro" id="IPR004399">
    <property type="entry name" value="HMP/HMP-P_kinase_dom"/>
</dbReference>
<keyword evidence="5" id="KW-1185">Reference proteome</keyword>
<protein>
    <recommendedName>
        <fullName evidence="2">hydroxymethylpyrimidine kinase</fullName>
        <ecNumber evidence="2">2.7.1.49</ecNumber>
    </recommendedName>
</protein>
<dbReference type="SUPFAM" id="SSF53613">
    <property type="entry name" value="Ribokinase-like"/>
    <property type="match status" value="1"/>
</dbReference>
<dbReference type="GO" id="GO:0005829">
    <property type="term" value="C:cytosol"/>
    <property type="evidence" value="ECO:0007669"/>
    <property type="project" value="TreeGrafter"/>
</dbReference>
<keyword evidence="4" id="KW-0808">Transferase</keyword>
<evidence type="ECO:0000259" key="3">
    <source>
        <dbReference type="Pfam" id="PF08543"/>
    </source>
</evidence>
<dbReference type="CDD" id="cd01169">
    <property type="entry name" value="HMPP_kinase"/>
    <property type="match status" value="1"/>
</dbReference>
<dbReference type="GO" id="GO:0009228">
    <property type="term" value="P:thiamine biosynthetic process"/>
    <property type="evidence" value="ECO:0007669"/>
    <property type="project" value="InterPro"/>
</dbReference>
<dbReference type="InterPro" id="IPR013749">
    <property type="entry name" value="PM/HMP-P_kinase-1"/>
</dbReference>
<dbReference type="AlphaFoldDB" id="A0A518CXY3"/>
<dbReference type="GO" id="GO:0008902">
    <property type="term" value="F:hydroxymethylpyrimidine kinase activity"/>
    <property type="evidence" value="ECO:0007669"/>
    <property type="project" value="UniProtKB-EC"/>
</dbReference>
<dbReference type="Pfam" id="PF08543">
    <property type="entry name" value="Phos_pyr_kin"/>
    <property type="match status" value="1"/>
</dbReference>
<accession>A0A518CXY3</accession>